<dbReference type="InterPro" id="IPR029041">
    <property type="entry name" value="FAD-linked_oxidoreductase-like"/>
</dbReference>
<evidence type="ECO:0000256" key="12">
    <source>
        <dbReference type="RuleBase" id="RU003862"/>
    </source>
</evidence>
<dbReference type="GO" id="GO:0009086">
    <property type="term" value="P:methionine biosynthetic process"/>
    <property type="evidence" value="ECO:0007669"/>
    <property type="project" value="UniProtKB-KW"/>
</dbReference>
<dbReference type="EC" id="1.5.1.54" evidence="12"/>
<evidence type="ECO:0000256" key="11">
    <source>
        <dbReference type="ARBA" id="ARBA00048628"/>
    </source>
</evidence>
<protein>
    <recommendedName>
        <fullName evidence="12">Methylenetetrahydrofolate reductase</fullName>
        <ecNumber evidence="12">1.5.1.54</ecNumber>
    </recommendedName>
</protein>
<dbReference type="RefSeq" id="WP_406695397.1">
    <property type="nucleotide sequence ID" value="NZ_CP155447.1"/>
</dbReference>
<accession>A0AAU7CD70</accession>
<keyword evidence="6 12" id="KW-0274">FAD</keyword>
<dbReference type="GO" id="GO:0106312">
    <property type="term" value="F:methylenetetrahydrofolate reductase (NADH) activity"/>
    <property type="evidence" value="ECO:0007669"/>
    <property type="project" value="UniProtKB-EC"/>
</dbReference>
<name>A0AAU7CD70_9BACT</name>
<dbReference type="PANTHER" id="PTHR45754">
    <property type="entry name" value="METHYLENETETRAHYDROFOLATE REDUCTASE"/>
    <property type="match status" value="1"/>
</dbReference>
<dbReference type="InterPro" id="IPR004620">
    <property type="entry name" value="MTHF_reductase_bac"/>
</dbReference>
<dbReference type="Gene3D" id="3.20.20.220">
    <property type="match status" value="1"/>
</dbReference>
<comment type="cofactor">
    <cofactor evidence="1 12">
        <name>FAD</name>
        <dbReference type="ChEBI" id="CHEBI:57692"/>
    </cofactor>
</comment>
<keyword evidence="5 12" id="KW-0285">Flavoprotein</keyword>
<evidence type="ECO:0000256" key="9">
    <source>
        <dbReference type="ARBA" id="ARBA00023167"/>
    </source>
</evidence>
<keyword evidence="8" id="KW-0520">NAD</keyword>
<dbReference type="AlphaFoldDB" id="A0AAU7CD70"/>
<evidence type="ECO:0000256" key="10">
    <source>
        <dbReference type="ARBA" id="ARBA00034478"/>
    </source>
</evidence>
<comment type="pathway">
    <text evidence="2 12">One-carbon metabolism; tetrahydrofolate interconversion.</text>
</comment>
<keyword evidence="9" id="KW-0486">Methionine biosynthesis</keyword>
<dbReference type="PANTHER" id="PTHR45754:SF3">
    <property type="entry name" value="METHYLENETETRAHYDROFOLATE REDUCTASE (NADPH)"/>
    <property type="match status" value="1"/>
</dbReference>
<gene>
    <name evidence="13" type="primary">metF</name>
    <name evidence="13" type="ORF">V5E97_30680</name>
</gene>
<comment type="similarity">
    <text evidence="3 12">Belongs to the methylenetetrahydrofolate reductase family.</text>
</comment>
<dbReference type="SUPFAM" id="SSF51730">
    <property type="entry name" value="FAD-linked oxidoreductase"/>
    <property type="match status" value="1"/>
</dbReference>
<sequence>MHILDIFNAHPTTFSFEFFPPKTDKSSSDLFRNIEQLQVLQPSFVSVTYGAGGSTRERTHDLVIRIQRETNLTAVSHLTCVCHGKDELTSILERYASSGIENILALGGDTPRHLVNHDRATDAFQHADGLVAFIKSRSSESNPRGFGIGVAGFPEGHPSTPNRLNEMDYLKRKVDAGADYICTQLFFSNADFYDFRERCEYAGIKVPILAGIMPITRDTNITRMAELALGARFPARLLKSIDRCGDDPEARERVGIHWATEQCRDLLDNNVRGLHFYTLNRSDATRRIYENLGVKDSIGLRQP</sequence>
<evidence type="ECO:0000256" key="1">
    <source>
        <dbReference type="ARBA" id="ARBA00001974"/>
    </source>
</evidence>
<evidence type="ECO:0000256" key="8">
    <source>
        <dbReference type="ARBA" id="ARBA00023027"/>
    </source>
</evidence>
<comment type="catalytic activity">
    <reaction evidence="11">
        <text>(6S)-5-methyl-5,6,7,8-tetrahydrofolate + NAD(+) = (6R)-5,10-methylene-5,6,7,8-tetrahydrofolate + NADH + H(+)</text>
        <dbReference type="Rhea" id="RHEA:19821"/>
        <dbReference type="ChEBI" id="CHEBI:15378"/>
        <dbReference type="ChEBI" id="CHEBI:15636"/>
        <dbReference type="ChEBI" id="CHEBI:18608"/>
        <dbReference type="ChEBI" id="CHEBI:57540"/>
        <dbReference type="ChEBI" id="CHEBI:57945"/>
        <dbReference type="EC" id="1.5.1.54"/>
    </reaction>
    <physiologicalReaction direction="right-to-left" evidence="11">
        <dbReference type="Rhea" id="RHEA:19823"/>
    </physiologicalReaction>
</comment>
<dbReference type="GO" id="GO:0005829">
    <property type="term" value="C:cytosol"/>
    <property type="evidence" value="ECO:0007669"/>
    <property type="project" value="InterPro"/>
</dbReference>
<evidence type="ECO:0000256" key="5">
    <source>
        <dbReference type="ARBA" id="ARBA00022630"/>
    </source>
</evidence>
<keyword evidence="7 12" id="KW-0560">Oxidoreductase</keyword>
<evidence type="ECO:0000256" key="3">
    <source>
        <dbReference type="ARBA" id="ARBA00006743"/>
    </source>
</evidence>
<evidence type="ECO:0000256" key="4">
    <source>
        <dbReference type="ARBA" id="ARBA00022605"/>
    </source>
</evidence>
<reference evidence="13" key="1">
    <citation type="submission" date="2024-05" db="EMBL/GenBank/DDBJ databases">
        <title>Planctomycetes of the genus Singulisphaera possess chitinolytic capabilities.</title>
        <authorList>
            <person name="Ivanova A."/>
        </authorList>
    </citation>
    <scope>NUCLEOTIDE SEQUENCE</scope>
    <source>
        <strain evidence="13">Ch08T</strain>
    </source>
</reference>
<organism evidence="13">
    <name type="scientific">Singulisphaera sp. Ch08</name>
    <dbReference type="NCBI Taxonomy" id="3120278"/>
    <lineage>
        <taxon>Bacteria</taxon>
        <taxon>Pseudomonadati</taxon>
        <taxon>Planctomycetota</taxon>
        <taxon>Planctomycetia</taxon>
        <taxon>Isosphaerales</taxon>
        <taxon>Isosphaeraceae</taxon>
        <taxon>Singulisphaera</taxon>
    </lineage>
</organism>
<dbReference type="InterPro" id="IPR003171">
    <property type="entry name" value="Mehydrof_redctse-like"/>
</dbReference>
<dbReference type="CDD" id="cd00537">
    <property type="entry name" value="MTHFR"/>
    <property type="match status" value="1"/>
</dbReference>
<dbReference type="Pfam" id="PF02219">
    <property type="entry name" value="MTHFR"/>
    <property type="match status" value="1"/>
</dbReference>
<dbReference type="GO" id="GO:0035999">
    <property type="term" value="P:tetrahydrofolate interconversion"/>
    <property type="evidence" value="ECO:0007669"/>
    <property type="project" value="TreeGrafter"/>
</dbReference>
<evidence type="ECO:0000256" key="6">
    <source>
        <dbReference type="ARBA" id="ARBA00022827"/>
    </source>
</evidence>
<dbReference type="EMBL" id="CP155447">
    <property type="protein sequence ID" value="XBH02656.1"/>
    <property type="molecule type" value="Genomic_DNA"/>
</dbReference>
<proteinExistence type="inferred from homology"/>
<evidence type="ECO:0000256" key="2">
    <source>
        <dbReference type="ARBA" id="ARBA00004777"/>
    </source>
</evidence>
<comment type="pathway">
    <text evidence="10">Amino-acid biosynthesis; L-methionine biosynthesis via de novo pathway.</text>
</comment>
<keyword evidence="4" id="KW-0028">Amino-acid biosynthesis</keyword>
<dbReference type="GO" id="GO:0071949">
    <property type="term" value="F:FAD binding"/>
    <property type="evidence" value="ECO:0007669"/>
    <property type="project" value="TreeGrafter"/>
</dbReference>
<evidence type="ECO:0000256" key="7">
    <source>
        <dbReference type="ARBA" id="ARBA00023002"/>
    </source>
</evidence>
<dbReference type="NCBIfam" id="TIGR00676">
    <property type="entry name" value="fadh2"/>
    <property type="match status" value="1"/>
</dbReference>
<evidence type="ECO:0000313" key="13">
    <source>
        <dbReference type="EMBL" id="XBH02656.1"/>
    </source>
</evidence>